<keyword evidence="2" id="KW-1185">Reference proteome</keyword>
<proteinExistence type="predicted"/>
<evidence type="ECO:0000313" key="2">
    <source>
        <dbReference type="Proteomes" id="UP000075920"/>
    </source>
</evidence>
<protein>
    <submittedName>
        <fullName evidence="1">Uncharacterized protein</fullName>
    </submittedName>
</protein>
<reference evidence="2" key="1">
    <citation type="submission" date="2013-03" db="EMBL/GenBank/DDBJ databases">
        <title>The Genome Sequence of Anopheles minimus MINIMUS1.</title>
        <authorList>
            <consortium name="The Broad Institute Genomics Platform"/>
            <person name="Neafsey D.E."/>
            <person name="Walton C."/>
            <person name="Walker B."/>
            <person name="Young S.K."/>
            <person name="Zeng Q."/>
            <person name="Gargeya S."/>
            <person name="Fitzgerald M."/>
            <person name="Haas B."/>
            <person name="Abouelleil A."/>
            <person name="Allen A.W."/>
            <person name="Alvarado L."/>
            <person name="Arachchi H.M."/>
            <person name="Berlin A.M."/>
            <person name="Chapman S.B."/>
            <person name="Gainer-Dewar J."/>
            <person name="Goldberg J."/>
            <person name="Griggs A."/>
            <person name="Gujja S."/>
            <person name="Hansen M."/>
            <person name="Howarth C."/>
            <person name="Imamovic A."/>
            <person name="Ireland A."/>
            <person name="Larimer J."/>
            <person name="McCowan C."/>
            <person name="Murphy C."/>
            <person name="Pearson M."/>
            <person name="Poon T.W."/>
            <person name="Priest M."/>
            <person name="Roberts A."/>
            <person name="Saif S."/>
            <person name="Shea T."/>
            <person name="Sisk P."/>
            <person name="Sykes S."/>
            <person name="Wortman J."/>
            <person name="Nusbaum C."/>
            <person name="Birren B."/>
        </authorList>
    </citation>
    <scope>NUCLEOTIDE SEQUENCE [LARGE SCALE GENOMIC DNA]</scope>
    <source>
        <strain evidence="2">MINIMUS1</strain>
    </source>
</reference>
<dbReference type="EnsemblMetazoa" id="AMIN014671-RB">
    <property type="protein sequence ID" value="AMIN014671-PB"/>
    <property type="gene ID" value="AMIN014671"/>
</dbReference>
<organism evidence="1 2">
    <name type="scientific">Anopheles minimus</name>
    <dbReference type="NCBI Taxonomy" id="112268"/>
    <lineage>
        <taxon>Eukaryota</taxon>
        <taxon>Metazoa</taxon>
        <taxon>Ecdysozoa</taxon>
        <taxon>Arthropoda</taxon>
        <taxon>Hexapoda</taxon>
        <taxon>Insecta</taxon>
        <taxon>Pterygota</taxon>
        <taxon>Neoptera</taxon>
        <taxon>Endopterygota</taxon>
        <taxon>Diptera</taxon>
        <taxon>Nematocera</taxon>
        <taxon>Culicoidea</taxon>
        <taxon>Culicidae</taxon>
        <taxon>Anophelinae</taxon>
        <taxon>Anopheles</taxon>
    </lineage>
</organism>
<dbReference type="Proteomes" id="UP000075920">
    <property type="component" value="Unassembled WGS sequence"/>
</dbReference>
<dbReference type="VEuPathDB" id="VectorBase:AMIN014671"/>
<accession>A0A182WPS9</accession>
<name>A0A182WPS9_9DIPT</name>
<evidence type="ECO:0000313" key="1">
    <source>
        <dbReference type="EnsemblMetazoa" id="AMIN014671-PB"/>
    </source>
</evidence>
<reference evidence="1" key="2">
    <citation type="submission" date="2020-05" db="UniProtKB">
        <authorList>
            <consortium name="EnsemblMetazoa"/>
        </authorList>
    </citation>
    <scope>IDENTIFICATION</scope>
    <source>
        <strain evidence="1">MINIMUS1</strain>
    </source>
</reference>
<dbReference type="AlphaFoldDB" id="A0A182WPS9"/>
<sequence length="46" mass="5414">MMLPTTSASDLELDKLKKNPTVRIMSRGMRIKLAAKYCWQRHRFSC</sequence>